<dbReference type="Proteomes" id="UP001066276">
    <property type="component" value="Chromosome 4_1"/>
</dbReference>
<protein>
    <submittedName>
        <fullName evidence="3">Uncharacterized protein</fullName>
    </submittedName>
</protein>
<feature type="compositionally biased region" description="Basic and acidic residues" evidence="1">
    <location>
        <begin position="1"/>
        <end position="12"/>
    </location>
</feature>
<evidence type="ECO:0000256" key="1">
    <source>
        <dbReference type="SAM" id="MobiDB-lite"/>
    </source>
</evidence>
<evidence type="ECO:0000313" key="3">
    <source>
        <dbReference type="EMBL" id="KAJ1168558.1"/>
    </source>
</evidence>
<dbReference type="EMBL" id="JANPWB010000007">
    <property type="protein sequence ID" value="KAJ1168558.1"/>
    <property type="molecule type" value="Genomic_DNA"/>
</dbReference>
<keyword evidence="2" id="KW-0472">Membrane</keyword>
<dbReference type="AlphaFoldDB" id="A0AAV7SWP7"/>
<accession>A0AAV7SWP7</accession>
<name>A0AAV7SWP7_PLEWA</name>
<keyword evidence="4" id="KW-1185">Reference proteome</keyword>
<feature type="transmembrane region" description="Helical" evidence="2">
    <location>
        <begin position="119"/>
        <end position="138"/>
    </location>
</feature>
<comment type="caution">
    <text evidence="3">The sequence shown here is derived from an EMBL/GenBank/DDBJ whole genome shotgun (WGS) entry which is preliminary data.</text>
</comment>
<keyword evidence="2" id="KW-0812">Transmembrane</keyword>
<keyword evidence="2" id="KW-1133">Transmembrane helix</keyword>
<feature type="region of interest" description="Disordered" evidence="1">
    <location>
        <begin position="1"/>
        <end position="36"/>
    </location>
</feature>
<evidence type="ECO:0000256" key="2">
    <source>
        <dbReference type="SAM" id="Phobius"/>
    </source>
</evidence>
<sequence length="140" mass="15987">MSAMVEREEKRTTARPSKSKCSVKEHHLENPRGTQESARAIACRTLLGRKDVTHRDINVKNAKHTVTISQCKRPSNTTRKNIKEERDLTDGSAVKEEEGLDPTSIYMDIRTIMRLVYGYHDYLVGLMGIVVFILVFLLEL</sequence>
<proteinExistence type="predicted"/>
<feature type="compositionally biased region" description="Basic and acidic residues" evidence="1">
    <location>
        <begin position="81"/>
        <end position="94"/>
    </location>
</feature>
<evidence type="ECO:0000313" key="4">
    <source>
        <dbReference type="Proteomes" id="UP001066276"/>
    </source>
</evidence>
<feature type="region of interest" description="Disordered" evidence="1">
    <location>
        <begin position="73"/>
        <end position="94"/>
    </location>
</feature>
<gene>
    <name evidence="3" type="ORF">NDU88_000478</name>
</gene>
<organism evidence="3 4">
    <name type="scientific">Pleurodeles waltl</name>
    <name type="common">Iberian ribbed newt</name>
    <dbReference type="NCBI Taxonomy" id="8319"/>
    <lineage>
        <taxon>Eukaryota</taxon>
        <taxon>Metazoa</taxon>
        <taxon>Chordata</taxon>
        <taxon>Craniata</taxon>
        <taxon>Vertebrata</taxon>
        <taxon>Euteleostomi</taxon>
        <taxon>Amphibia</taxon>
        <taxon>Batrachia</taxon>
        <taxon>Caudata</taxon>
        <taxon>Salamandroidea</taxon>
        <taxon>Salamandridae</taxon>
        <taxon>Pleurodelinae</taxon>
        <taxon>Pleurodeles</taxon>
    </lineage>
</organism>
<reference evidence="3" key="1">
    <citation type="journal article" date="2022" name="bioRxiv">
        <title>Sequencing and chromosome-scale assembly of the giantPleurodeles waltlgenome.</title>
        <authorList>
            <person name="Brown T."/>
            <person name="Elewa A."/>
            <person name="Iarovenko S."/>
            <person name="Subramanian E."/>
            <person name="Araus A.J."/>
            <person name="Petzold A."/>
            <person name="Susuki M."/>
            <person name="Suzuki K.-i.T."/>
            <person name="Hayashi T."/>
            <person name="Toyoda A."/>
            <person name="Oliveira C."/>
            <person name="Osipova E."/>
            <person name="Leigh N.D."/>
            <person name="Simon A."/>
            <person name="Yun M.H."/>
        </authorList>
    </citation>
    <scope>NUCLEOTIDE SEQUENCE</scope>
    <source>
        <strain evidence="3">20211129_DDA</strain>
        <tissue evidence="3">Liver</tissue>
    </source>
</reference>